<dbReference type="InterPro" id="IPR011009">
    <property type="entry name" value="Kinase-like_dom_sf"/>
</dbReference>
<evidence type="ECO:0000256" key="1">
    <source>
        <dbReference type="ARBA" id="ARBA00012513"/>
    </source>
</evidence>
<dbReference type="Gene3D" id="1.10.510.10">
    <property type="entry name" value="Transferase(Phosphotransferase) domain 1"/>
    <property type="match status" value="1"/>
</dbReference>
<accession>A0ABD1P5B4</accession>
<keyword evidence="2" id="KW-0723">Serine/threonine-protein kinase</keyword>
<dbReference type="Pfam" id="PF00069">
    <property type="entry name" value="Pkinase"/>
    <property type="match status" value="1"/>
</dbReference>
<proteinExistence type="predicted"/>
<dbReference type="EMBL" id="JBFOLJ010000030">
    <property type="protein sequence ID" value="KAL2458334.1"/>
    <property type="molecule type" value="Genomic_DNA"/>
</dbReference>
<feature type="domain" description="Protein kinase" evidence="9">
    <location>
        <begin position="1"/>
        <end position="134"/>
    </location>
</feature>
<keyword evidence="4" id="KW-0547">Nucleotide-binding</keyword>
<keyword evidence="6" id="KW-0067">ATP-binding</keyword>
<protein>
    <recommendedName>
        <fullName evidence="1">non-specific serine/threonine protein kinase</fullName>
        <ecNumber evidence="1">2.7.11.1</ecNumber>
    </recommendedName>
</protein>
<evidence type="ECO:0000256" key="8">
    <source>
        <dbReference type="ARBA" id="ARBA00048679"/>
    </source>
</evidence>
<dbReference type="AlphaFoldDB" id="A0ABD1P5B4"/>
<comment type="catalytic activity">
    <reaction evidence="7">
        <text>L-threonyl-[protein] + ATP = O-phospho-L-threonyl-[protein] + ADP + H(+)</text>
        <dbReference type="Rhea" id="RHEA:46608"/>
        <dbReference type="Rhea" id="RHEA-COMP:11060"/>
        <dbReference type="Rhea" id="RHEA-COMP:11605"/>
        <dbReference type="ChEBI" id="CHEBI:15378"/>
        <dbReference type="ChEBI" id="CHEBI:30013"/>
        <dbReference type="ChEBI" id="CHEBI:30616"/>
        <dbReference type="ChEBI" id="CHEBI:61977"/>
        <dbReference type="ChEBI" id="CHEBI:456216"/>
        <dbReference type="EC" id="2.7.11.1"/>
    </reaction>
</comment>
<evidence type="ECO:0000256" key="7">
    <source>
        <dbReference type="ARBA" id="ARBA00047899"/>
    </source>
</evidence>
<keyword evidence="11" id="KW-1185">Reference proteome</keyword>
<name>A0ABD1P5B4_9LAMI</name>
<sequence>MGRLVWASDDNGRRWDGKHFTSAHINKDLSNQKAKSARVSLVSTRNPIEFSSNERSNSFVGTEEYMAPEIITGAGHEHAVDWWALGVLCYEMLYGSTPFKGTKRKETFHNIISDSLTDLIGKLLEKHPTRQLGY</sequence>
<evidence type="ECO:0000256" key="3">
    <source>
        <dbReference type="ARBA" id="ARBA00022679"/>
    </source>
</evidence>
<dbReference type="EC" id="2.7.11.1" evidence="1"/>
<dbReference type="GO" id="GO:0004674">
    <property type="term" value="F:protein serine/threonine kinase activity"/>
    <property type="evidence" value="ECO:0007669"/>
    <property type="project" value="UniProtKB-KW"/>
</dbReference>
<keyword evidence="5 10" id="KW-0418">Kinase</keyword>
<evidence type="ECO:0000313" key="10">
    <source>
        <dbReference type="EMBL" id="KAL2458334.1"/>
    </source>
</evidence>
<evidence type="ECO:0000256" key="5">
    <source>
        <dbReference type="ARBA" id="ARBA00022777"/>
    </source>
</evidence>
<dbReference type="SUPFAM" id="SSF56112">
    <property type="entry name" value="Protein kinase-like (PK-like)"/>
    <property type="match status" value="1"/>
</dbReference>
<dbReference type="Proteomes" id="UP001604277">
    <property type="component" value="Unassembled WGS sequence"/>
</dbReference>
<reference evidence="11" key="1">
    <citation type="submission" date="2024-07" db="EMBL/GenBank/DDBJ databases">
        <title>Two chromosome-level genome assemblies of Korean endemic species Abeliophyllum distichum and Forsythia ovata (Oleaceae).</title>
        <authorList>
            <person name="Jang H."/>
        </authorList>
    </citation>
    <scope>NUCLEOTIDE SEQUENCE [LARGE SCALE GENOMIC DNA]</scope>
</reference>
<organism evidence="10 11">
    <name type="scientific">Forsythia ovata</name>
    <dbReference type="NCBI Taxonomy" id="205694"/>
    <lineage>
        <taxon>Eukaryota</taxon>
        <taxon>Viridiplantae</taxon>
        <taxon>Streptophyta</taxon>
        <taxon>Embryophyta</taxon>
        <taxon>Tracheophyta</taxon>
        <taxon>Spermatophyta</taxon>
        <taxon>Magnoliopsida</taxon>
        <taxon>eudicotyledons</taxon>
        <taxon>Gunneridae</taxon>
        <taxon>Pentapetalae</taxon>
        <taxon>asterids</taxon>
        <taxon>lamiids</taxon>
        <taxon>Lamiales</taxon>
        <taxon>Oleaceae</taxon>
        <taxon>Forsythieae</taxon>
        <taxon>Forsythia</taxon>
    </lineage>
</organism>
<evidence type="ECO:0000256" key="6">
    <source>
        <dbReference type="ARBA" id="ARBA00022840"/>
    </source>
</evidence>
<evidence type="ECO:0000256" key="4">
    <source>
        <dbReference type="ARBA" id="ARBA00022741"/>
    </source>
</evidence>
<gene>
    <name evidence="10" type="ORF">Fot_55811</name>
</gene>
<evidence type="ECO:0000313" key="11">
    <source>
        <dbReference type="Proteomes" id="UP001604277"/>
    </source>
</evidence>
<dbReference type="PANTHER" id="PTHR45637">
    <property type="entry name" value="FLIPPASE KINASE 1-RELATED"/>
    <property type="match status" value="1"/>
</dbReference>
<comment type="catalytic activity">
    <reaction evidence="8">
        <text>L-seryl-[protein] + ATP = O-phospho-L-seryl-[protein] + ADP + H(+)</text>
        <dbReference type="Rhea" id="RHEA:17989"/>
        <dbReference type="Rhea" id="RHEA-COMP:9863"/>
        <dbReference type="Rhea" id="RHEA-COMP:11604"/>
        <dbReference type="ChEBI" id="CHEBI:15378"/>
        <dbReference type="ChEBI" id="CHEBI:29999"/>
        <dbReference type="ChEBI" id="CHEBI:30616"/>
        <dbReference type="ChEBI" id="CHEBI:83421"/>
        <dbReference type="ChEBI" id="CHEBI:456216"/>
        <dbReference type="EC" id="2.7.11.1"/>
    </reaction>
</comment>
<dbReference type="InterPro" id="IPR000719">
    <property type="entry name" value="Prot_kinase_dom"/>
</dbReference>
<comment type="caution">
    <text evidence="10">The sequence shown here is derived from an EMBL/GenBank/DDBJ whole genome shotgun (WGS) entry which is preliminary data.</text>
</comment>
<dbReference type="SMART" id="SM00220">
    <property type="entry name" value="S_TKc"/>
    <property type="match status" value="1"/>
</dbReference>
<evidence type="ECO:0000256" key="2">
    <source>
        <dbReference type="ARBA" id="ARBA00022527"/>
    </source>
</evidence>
<dbReference type="GO" id="GO:0005524">
    <property type="term" value="F:ATP binding"/>
    <property type="evidence" value="ECO:0007669"/>
    <property type="project" value="UniProtKB-KW"/>
</dbReference>
<dbReference type="PROSITE" id="PS50011">
    <property type="entry name" value="PROTEIN_KINASE_DOM"/>
    <property type="match status" value="1"/>
</dbReference>
<keyword evidence="3" id="KW-0808">Transferase</keyword>
<evidence type="ECO:0000259" key="9">
    <source>
        <dbReference type="PROSITE" id="PS50011"/>
    </source>
</evidence>